<evidence type="ECO:0000256" key="1">
    <source>
        <dbReference type="SAM" id="MobiDB-lite"/>
    </source>
</evidence>
<reference evidence="3" key="1">
    <citation type="submission" date="2021-01" db="EMBL/GenBank/DDBJ databases">
        <authorList>
            <person name="Corre E."/>
            <person name="Pelletier E."/>
            <person name="Niang G."/>
            <person name="Scheremetjew M."/>
            <person name="Finn R."/>
            <person name="Kale V."/>
            <person name="Holt S."/>
            <person name="Cochrane G."/>
            <person name="Meng A."/>
            <person name="Brown T."/>
            <person name="Cohen L."/>
        </authorList>
    </citation>
    <scope>NUCLEOTIDE SEQUENCE</scope>
    <source>
        <strain evidence="3">OF101</strain>
    </source>
</reference>
<dbReference type="EMBL" id="HBGE01076500">
    <property type="protein sequence ID" value="CAD9169017.1"/>
    <property type="molecule type" value="Transcribed_RNA"/>
</dbReference>
<feature type="region of interest" description="Disordered" evidence="1">
    <location>
        <begin position="139"/>
        <end position="165"/>
    </location>
</feature>
<dbReference type="AlphaFoldDB" id="A0A7S1RL24"/>
<name>A0A7S1RL24_ALECA</name>
<keyword evidence="2" id="KW-1133">Transmembrane helix</keyword>
<gene>
    <name evidence="3" type="ORF">ACAT0790_LOCUS45785</name>
</gene>
<dbReference type="InterPro" id="IPR036259">
    <property type="entry name" value="MFS_trans_sf"/>
</dbReference>
<keyword evidence="2" id="KW-0472">Membrane</keyword>
<evidence type="ECO:0000256" key="2">
    <source>
        <dbReference type="SAM" id="Phobius"/>
    </source>
</evidence>
<feature type="transmembrane region" description="Helical" evidence="2">
    <location>
        <begin position="80"/>
        <end position="104"/>
    </location>
</feature>
<feature type="transmembrane region" description="Helical" evidence="2">
    <location>
        <begin position="16"/>
        <end position="37"/>
    </location>
</feature>
<keyword evidence="2" id="KW-0812">Transmembrane</keyword>
<sequence length="165" mass="17424">MLAKGVTARIVLKNGAAFHTSMSNLAMVASFFAWGAAPSSKLTSVVVPLALAPLYLDHRAGVASRANDLAVEAGFGKGEFAALFGNLRALGIIAGPLLFGRLYAWGSARTRRRPGLGFWAAASLALAAEVAHQTLPPEQVEEAEQVKQPARSRDARPTVRAMTIE</sequence>
<dbReference type="SUPFAM" id="SSF103473">
    <property type="entry name" value="MFS general substrate transporter"/>
    <property type="match status" value="1"/>
</dbReference>
<organism evidence="3">
    <name type="scientific">Alexandrium catenella</name>
    <name type="common">Red tide dinoflagellate</name>
    <name type="synonym">Gonyaulax catenella</name>
    <dbReference type="NCBI Taxonomy" id="2925"/>
    <lineage>
        <taxon>Eukaryota</taxon>
        <taxon>Sar</taxon>
        <taxon>Alveolata</taxon>
        <taxon>Dinophyceae</taxon>
        <taxon>Gonyaulacales</taxon>
        <taxon>Pyrocystaceae</taxon>
        <taxon>Alexandrium</taxon>
    </lineage>
</organism>
<proteinExistence type="predicted"/>
<evidence type="ECO:0000313" key="3">
    <source>
        <dbReference type="EMBL" id="CAD9169017.1"/>
    </source>
</evidence>
<protein>
    <submittedName>
        <fullName evidence="3">Uncharacterized protein</fullName>
    </submittedName>
</protein>
<accession>A0A7S1RL24</accession>